<keyword evidence="11" id="KW-1185">Reference proteome</keyword>
<dbReference type="OrthoDB" id="1531202at2759"/>
<comment type="subcellular location">
    <subcellularLocation>
        <location evidence="1">Cell membrane</location>
        <topology evidence="1">Single-pass membrane protein</topology>
    </subcellularLocation>
    <subcellularLocation>
        <location evidence="2">Endoplasmic reticulum membrane</location>
        <topology evidence="2">Single-pass membrane protein</topology>
    </subcellularLocation>
</comment>
<sequence>MEEPKESLVEIDLRYGSTQGFVESDSKGKETEMSYKNTKQLDSNIVEYTACPNDLKKDITKELYQILSLSMSCIIQEIDKRKKDENRINSELMWFSSRDKQMKSMIQRIKYFENAPGEVKPHLPMRSIPRTSGFLHLTEKDGATPIYVGTDKKRCHNRIKKGRMDLEYMKQVQEDLMSSMKSGERPVHGAQELNYVMESLVHKIQHGNSKQAEEAKLYHEIRKLNETIEIYTAPEPADPPKWRGDPGGSRRRRAYYQQYQQHQLKLLLNQLEEAQNDQKIRTLKGTRLKVELDVLKKNIRYMERVLEKVSLRRMKVMSGEQKKKGKSSYSEYELLMTYVKELAGKGDIVELMQVCNKL</sequence>
<keyword evidence="3" id="KW-1003">Cell membrane</keyword>
<organism evidence="10 11">
    <name type="scientific">Artemisia annua</name>
    <name type="common">Sweet wormwood</name>
    <dbReference type="NCBI Taxonomy" id="35608"/>
    <lineage>
        <taxon>Eukaryota</taxon>
        <taxon>Viridiplantae</taxon>
        <taxon>Streptophyta</taxon>
        <taxon>Embryophyta</taxon>
        <taxon>Tracheophyta</taxon>
        <taxon>Spermatophyta</taxon>
        <taxon>Magnoliopsida</taxon>
        <taxon>eudicotyledons</taxon>
        <taxon>Gunneridae</taxon>
        <taxon>Pentapetalae</taxon>
        <taxon>asterids</taxon>
        <taxon>campanulids</taxon>
        <taxon>Asterales</taxon>
        <taxon>Asteraceae</taxon>
        <taxon>Asteroideae</taxon>
        <taxon>Anthemideae</taxon>
        <taxon>Artemisiinae</taxon>
        <taxon>Artemisia</taxon>
    </lineage>
</organism>
<protein>
    <submittedName>
        <fullName evidence="10">Uncharacterized protein</fullName>
    </submittedName>
</protein>
<keyword evidence="8" id="KW-0472">Membrane</keyword>
<proteinExistence type="inferred from homology"/>
<dbReference type="EMBL" id="PKPP01008566">
    <property type="protein sequence ID" value="PWA50351.1"/>
    <property type="molecule type" value="Genomic_DNA"/>
</dbReference>
<comment type="caution">
    <text evidence="10">The sequence shown here is derived from an EMBL/GenBank/DDBJ whole genome shotgun (WGS) entry which is preliminary data.</text>
</comment>
<gene>
    <name evidence="10" type="ORF">CTI12_AA473820</name>
</gene>
<accession>A0A2U1LMX8</accession>
<name>A0A2U1LMX8_ARTAN</name>
<evidence type="ECO:0000256" key="4">
    <source>
        <dbReference type="ARBA" id="ARBA00022692"/>
    </source>
</evidence>
<keyword evidence="4" id="KW-0812">Transmembrane</keyword>
<keyword evidence="5" id="KW-0256">Endoplasmic reticulum</keyword>
<comment type="similarity">
    <text evidence="9">Belongs to the plant Proton pump-interactor protein family.</text>
</comment>
<evidence type="ECO:0000256" key="7">
    <source>
        <dbReference type="ARBA" id="ARBA00023054"/>
    </source>
</evidence>
<dbReference type="PANTHER" id="PTHR32219">
    <property type="entry name" value="RNA-BINDING PROTEIN YLMH-RELATED"/>
    <property type="match status" value="1"/>
</dbReference>
<dbReference type="Proteomes" id="UP000245207">
    <property type="component" value="Unassembled WGS sequence"/>
</dbReference>
<evidence type="ECO:0000256" key="5">
    <source>
        <dbReference type="ARBA" id="ARBA00022824"/>
    </source>
</evidence>
<evidence type="ECO:0000256" key="9">
    <source>
        <dbReference type="ARBA" id="ARBA00038080"/>
    </source>
</evidence>
<evidence type="ECO:0000256" key="2">
    <source>
        <dbReference type="ARBA" id="ARBA00004389"/>
    </source>
</evidence>
<evidence type="ECO:0000313" key="11">
    <source>
        <dbReference type="Proteomes" id="UP000245207"/>
    </source>
</evidence>
<dbReference type="AlphaFoldDB" id="A0A2U1LMX8"/>
<dbReference type="GO" id="GO:0005886">
    <property type="term" value="C:plasma membrane"/>
    <property type="evidence" value="ECO:0007669"/>
    <property type="project" value="UniProtKB-SubCell"/>
</dbReference>
<reference evidence="10 11" key="1">
    <citation type="journal article" date="2018" name="Mol. Plant">
        <title>The genome of Artemisia annua provides insight into the evolution of Asteraceae family and artemisinin biosynthesis.</title>
        <authorList>
            <person name="Shen Q."/>
            <person name="Zhang L."/>
            <person name="Liao Z."/>
            <person name="Wang S."/>
            <person name="Yan T."/>
            <person name="Shi P."/>
            <person name="Liu M."/>
            <person name="Fu X."/>
            <person name="Pan Q."/>
            <person name="Wang Y."/>
            <person name="Lv Z."/>
            <person name="Lu X."/>
            <person name="Zhang F."/>
            <person name="Jiang W."/>
            <person name="Ma Y."/>
            <person name="Chen M."/>
            <person name="Hao X."/>
            <person name="Li L."/>
            <person name="Tang Y."/>
            <person name="Lv G."/>
            <person name="Zhou Y."/>
            <person name="Sun X."/>
            <person name="Brodelius P.E."/>
            <person name="Rose J.K.C."/>
            <person name="Tang K."/>
        </authorList>
    </citation>
    <scope>NUCLEOTIDE SEQUENCE [LARGE SCALE GENOMIC DNA]</scope>
    <source>
        <strain evidence="11">cv. Huhao1</strain>
        <tissue evidence="10">Leaf</tissue>
    </source>
</reference>
<dbReference type="InterPro" id="IPR055282">
    <property type="entry name" value="PPI1-4"/>
</dbReference>
<evidence type="ECO:0000256" key="8">
    <source>
        <dbReference type="ARBA" id="ARBA00023136"/>
    </source>
</evidence>
<evidence type="ECO:0000256" key="6">
    <source>
        <dbReference type="ARBA" id="ARBA00022989"/>
    </source>
</evidence>
<evidence type="ECO:0000256" key="3">
    <source>
        <dbReference type="ARBA" id="ARBA00022475"/>
    </source>
</evidence>
<keyword evidence="7" id="KW-0175">Coiled coil</keyword>
<keyword evidence="6" id="KW-1133">Transmembrane helix</keyword>
<dbReference type="PANTHER" id="PTHR32219:SF24">
    <property type="entry name" value="PROTON PUMP-INTERACTOR"/>
    <property type="match status" value="1"/>
</dbReference>
<dbReference type="GO" id="GO:0005789">
    <property type="term" value="C:endoplasmic reticulum membrane"/>
    <property type="evidence" value="ECO:0007669"/>
    <property type="project" value="UniProtKB-SubCell"/>
</dbReference>
<evidence type="ECO:0000313" key="10">
    <source>
        <dbReference type="EMBL" id="PWA50351.1"/>
    </source>
</evidence>
<evidence type="ECO:0000256" key="1">
    <source>
        <dbReference type="ARBA" id="ARBA00004162"/>
    </source>
</evidence>